<dbReference type="GeneID" id="112682194"/>
<feature type="domain" description="HAT C-terminal dimerisation" evidence="1">
    <location>
        <begin position="580"/>
        <end position="631"/>
    </location>
</feature>
<dbReference type="Pfam" id="PF05699">
    <property type="entry name" value="Dimer_Tnp_hAT"/>
    <property type="match status" value="1"/>
</dbReference>
<dbReference type="SUPFAM" id="SSF53098">
    <property type="entry name" value="Ribonuclease H-like"/>
    <property type="match status" value="1"/>
</dbReference>
<dbReference type="PANTHER" id="PTHR37162">
    <property type="entry name" value="HAT FAMILY DIMERISATION DOMAINCONTAINING PROTEIN-RELATED"/>
    <property type="match status" value="1"/>
</dbReference>
<feature type="domain" description="DUF4371" evidence="2">
    <location>
        <begin position="147"/>
        <end position="241"/>
    </location>
</feature>
<dbReference type="RefSeq" id="XP_025408505.1">
    <property type="nucleotide sequence ID" value="XM_025552720.1"/>
</dbReference>
<evidence type="ECO:0000259" key="2">
    <source>
        <dbReference type="Pfam" id="PF14291"/>
    </source>
</evidence>
<accession>A0A8B8FDS1</accession>
<protein>
    <submittedName>
        <fullName evidence="4">Uncharacterized protein LOC112682194</fullName>
    </submittedName>
</protein>
<organism evidence="3 4">
    <name type="scientific">Sipha flava</name>
    <name type="common">yellow sugarcane aphid</name>
    <dbReference type="NCBI Taxonomy" id="143950"/>
    <lineage>
        <taxon>Eukaryota</taxon>
        <taxon>Metazoa</taxon>
        <taxon>Ecdysozoa</taxon>
        <taxon>Arthropoda</taxon>
        <taxon>Hexapoda</taxon>
        <taxon>Insecta</taxon>
        <taxon>Pterygota</taxon>
        <taxon>Neoptera</taxon>
        <taxon>Paraneoptera</taxon>
        <taxon>Hemiptera</taxon>
        <taxon>Sternorrhyncha</taxon>
        <taxon>Aphidomorpha</taxon>
        <taxon>Aphidoidea</taxon>
        <taxon>Aphididae</taxon>
        <taxon>Sipha</taxon>
    </lineage>
</organism>
<keyword evidence="3" id="KW-1185">Reference proteome</keyword>
<sequence>MGKAKNAKLRHYRKEWEKCSWAQGWLCEADKNDNNVNEAFCKICKSFLRAHQTDLKKHSNGKTHIAKMKMIVSEPSQSKISNIIIITNEQKEIDLKLALYVATHSSIRNMDHLTDILKSIGKGSPLSNLKMHRTKCSSLIKNVIGPSLLENVVNDCNGNPFSLIVDESTDVSVVKYLCLCIKYFSIQDQKIKIQFLGLIEVEKCTADLLYEHICKYIDRIGLNLKNLIGIGTDGASNLCGRNHSLFTLLRQQNPNLQIVRCICHSLNNAISKAADVFPSHIDFICREVFNWFHISPLRRAEYKNTFDLLNTNTNGKNKKFHQFHQLSGTRWLARSYVVSTILEHWFELKTHFKYVVKKEKCYIARTLNEMFHDDINYLYLIIIKPILEEFNRLNLTFQKNFVDIGKSYDDICGLYMFLAKKIMKTTLTSSDINNIRQNISNESAYLPVDKCNFGIQYYQLINTLKIASDTKHVVDVKALAFIKALLFELDKRLPDNLKLFQELQYFSPKQCLNQLHPKFSNLPFIHKFLEQSMFSSLEVQWENILNITWSIHLSEEELNDSHAFWAKLYFFKDAGGSFIFRDLSEFVLKVLCLPSSNAVVERIFSIMNAIKTRSRNRMNFSMLDSLLRIRSSFTSKTKCCTEFSPSKAMYDKFNSNIMYSKPENESIPSSGNNYIYDDEDNTIDIFNEITLSESENFY</sequence>
<dbReference type="PANTHER" id="PTHR37162:SF1">
    <property type="entry name" value="BED-TYPE DOMAIN-CONTAINING PROTEIN"/>
    <property type="match status" value="1"/>
</dbReference>
<evidence type="ECO:0000313" key="3">
    <source>
        <dbReference type="Proteomes" id="UP000694846"/>
    </source>
</evidence>
<dbReference type="InterPro" id="IPR012337">
    <property type="entry name" value="RNaseH-like_sf"/>
</dbReference>
<dbReference type="Pfam" id="PF14291">
    <property type="entry name" value="DUF4371"/>
    <property type="match status" value="1"/>
</dbReference>
<proteinExistence type="predicted"/>
<dbReference type="InterPro" id="IPR008906">
    <property type="entry name" value="HATC_C_dom"/>
</dbReference>
<dbReference type="OrthoDB" id="6580350at2759"/>
<evidence type="ECO:0000313" key="4">
    <source>
        <dbReference type="RefSeq" id="XP_025408505.1"/>
    </source>
</evidence>
<dbReference type="GO" id="GO:0046983">
    <property type="term" value="F:protein dimerization activity"/>
    <property type="evidence" value="ECO:0007669"/>
    <property type="project" value="InterPro"/>
</dbReference>
<dbReference type="Proteomes" id="UP000694846">
    <property type="component" value="Unplaced"/>
</dbReference>
<dbReference type="InterPro" id="IPR025398">
    <property type="entry name" value="DUF4371"/>
</dbReference>
<evidence type="ECO:0000259" key="1">
    <source>
        <dbReference type="Pfam" id="PF05699"/>
    </source>
</evidence>
<name>A0A8B8FDS1_9HEMI</name>
<dbReference type="AlphaFoldDB" id="A0A8B8FDS1"/>
<reference evidence="4" key="1">
    <citation type="submission" date="2025-08" db="UniProtKB">
        <authorList>
            <consortium name="RefSeq"/>
        </authorList>
    </citation>
    <scope>IDENTIFICATION</scope>
    <source>
        <tissue evidence="4">Whole body</tissue>
    </source>
</reference>
<gene>
    <name evidence="4" type="primary">LOC112682194</name>
</gene>